<dbReference type="GO" id="GO:0005524">
    <property type="term" value="F:ATP binding"/>
    <property type="evidence" value="ECO:0007669"/>
    <property type="project" value="InterPro"/>
</dbReference>
<accession>A0A8J3DHH1</accession>
<keyword evidence="5" id="KW-1185">Reference proteome</keyword>
<keyword evidence="2" id="KW-0418">Kinase</keyword>
<dbReference type="Gene3D" id="3.40.367.20">
    <property type="match status" value="1"/>
</dbReference>
<dbReference type="AlphaFoldDB" id="A0A8J3DHH1"/>
<dbReference type="Pfam" id="PF02685">
    <property type="entry name" value="Glucokinase"/>
    <property type="match status" value="1"/>
</dbReference>
<evidence type="ECO:0000313" key="4">
    <source>
        <dbReference type="EMBL" id="GHB99521.1"/>
    </source>
</evidence>
<evidence type="ECO:0000313" key="5">
    <source>
        <dbReference type="Proteomes" id="UP000642829"/>
    </source>
</evidence>
<reference evidence="4" key="1">
    <citation type="journal article" date="2014" name="Int. J. Syst. Evol. Microbiol.">
        <title>Complete genome sequence of Corynebacterium casei LMG S-19264T (=DSM 44701T), isolated from a smear-ripened cheese.</title>
        <authorList>
            <consortium name="US DOE Joint Genome Institute (JGI-PGF)"/>
            <person name="Walter F."/>
            <person name="Albersmeier A."/>
            <person name="Kalinowski J."/>
            <person name="Ruckert C."/>
        </authorList>
    </citation>
    <scope>NUCLEOTIDE SEQUENCE</scope>
    <source>
        <strain evidence="4">KCTC 12870</strain>
    </source>
</reference>
<evidence type="ECO:0000256" key="1">
    <source>
        <dbReference type="ARBA" id="ARBA00022679"/>
    </source>
</evidence>
<organism evidence="4 5">
    <name type="scientific">Cerasicoccus arenae</name>
    <dbReference type="NCBI Taxonomy" id="424488"/>
    <lineage>
        <taxon>Bacteria</taxon>
        <taxon>Pseudomonadati</taxon>
        <taxon>Verrucomicrobiota</taxon>
        <taxon>Opitutia</taxon>
        <taxon>Puniceicoccales</taxon>
        <taxon>Cerasicoccaceae</taxon>
        <taxon>Cerasicoccus</taxon>
    </lineage>
</organism>
<proteinExistence type="inferred from homology"/>
<comment type="similarity">
    <text evidence="3">Belongs to the bacterial glucokinase family.</text>
</comment>
<dbReference type="GO" id="GO:0004340">
    <property type="term" value="F:glucokinase activity"/>
    <property type="evidence" value="ECO:0007669"/>
    <property type="project" value="InterPro"/>
</dbReference>
<reference evidence="4" key="2">
    <citation type="submission" date="2020-09" db="EMBL/GenBank/DDBJ databases">
        <authorList>
            <person name="Sun Q."/>
            <person name="Kim S."/>
        </authorList>
    </citation>
    <scope>NUCLEOTIDE SEQUENCE</scope>
    <source>
        <strain evidence="4">KCTC 12870</strain>
    </source>
</reference>
<dbReference type="InterPro" id="IPR043129">
    <property type="entry name" value="ATPase_NBD"/>
</dbReference>
<protein>
    <submittedName>
        <fullName evidence="4">Glucokinase</fullName>
    </submittedName>
</protein>
<dbReference type="InterPro" id="IPR003836">
    <property type="entry name" value="Glucokinase"/>
</dbReference>
<sequence>MRTTWHSTETTFTRFLLAGDIGGTNSNLALVGENDGHFTLLIECVFPSPEIKGLIEPIRQTLAEAGKRLDGIKIERCCISGAGPVENNYCKLSNLSWNIDGKEIAAAIGIPTIVINDFLAISYGVPLLDVNDPSKITQLPHSDGSLSKPSGDVSLIIGAGTGLGVGFVINHGGKMVAYPSEGGHASFANFDAETSELKHYVTRNTNFASEIELLVSGRGLANIFNFYRDVRKVTLTGILKDIDAAPDSDKPAMIGAHADNNPVCRDVLRMFIKVYGRITADFATVLLPSNGIYLAGGIVEKNDSFFADGKQFMYYFEQNFRPNIQEILKKFPVYIIREYSISLYGAANAAVLLD</sequence>
<name>A0A8J3DHH1_9BACT</name>
<evidence type="ECO:0000256" key="3">
    <source>
        <dbReference type="RuleBase" id="RU004046"/>
    </source>
</evidence>
<dbReference type="Proteomes" id="UP000642829">
    <property type="component" value="Unassembled WGS sequence"/>
</dbReference>
<dbReference type="GO" id="GO:0006096">
    <property type="term" value="P:glycolytic process"/>
    <property type="evidence" value="ECO:0007669"/>
    <property type="project" value="InterPro"/>
</dbReference>
<keyword evidence="1" id="KW-0808">Transferase</keyword>
<comment type="caution">
    <text evidence="4">The sequence shown here is derived from an EMBL/GenBank/DDBJ whole genome shotgun (WGS) entry which is preliminary data.</text>
</comment>
<dbReference type="GO" id="GO:0005536">
    <property type="term" value="F:D-glucose binding"/>
    <property type="evidence" value="ECO:0007669"/>
    <property type="project" value="InterPro"/>
</dbReference>
<dbReference type="CDD" id="cd24008">
    <property type="entry name" value="ASKHA_NBD_GLK"/>
    <property type="match status" value="1"/>
</dbReference>
<gene>
    <name evidence="4" type="primary">glk</name>
    <name evidence="4" type="ORF">GCM10007047_14730</name>
</gene>
<dbReference type="EMBL" id="BMXG01000007">
    <property type="protein sequence ID" value="GHB99521.1"/>
    <property type="molecule type" value="Genomic_DNA"/>
</dbReference>
<dbReference type="SUPFAM" id="SSF53067">
    <property type="entry name" value="Actin-like ATPase domain"/>
    <property type="match status" value="1"/>
</dbReference>
<dbReference type="PANTHER" id="PTHR47363:SF1">
    <property type="entry name" value="GLUCOKINASE"/>
    <property type="match status" value="1"/>
</dbReference>
<dbReference type="RefSeq" id="WP_189513499.1">
    <property type="nucleotide sequence ID" value="NZ_BMXG01000007.1"/>
</dbReference>
<dbReference type="PANTHER" id="PTHR47363">
    <property type="entry name" value="GLUCOKINASE"/>
    <property type="match status" value="1"/>
</dbReference>
<dbReference type="Gene3D" id="3.30.420.40">
    <property type="match status" value="1"/>
</dbReference>
<evidence type="ECO:0000256" key="2">
    <source>
        <dbReference type="ARBA" id="ARBA00022777"/>
    </source>
</evidence>